<dbReference type="InterPro" id="IPR004089">
    <property type="entry name" value="MCPsignal_dom"/>
</dbReference>
<keyword evidence="4 10" id="KW-1133">Transmembrane helix</keyword>
<keyword evidence="9" id="KW-0175">Coiled coil</keyword>
<feature type="coiled-coil region" evidence="9">
    <location>
        <begin position="62"/>
        <end position="96"/>
    </location>
</feature>
<reference evidence="13 14" key="1">
    <citation type="submission" date="2019-10" db="EMBL/GenBank/DDBJ databases">
        <title>Description of Paenibacillus humi sp. nov.</title>
        <authorList>
            <person name="Carlier A."/>
            <person name="Qi S."/>
        </authorList>
    </citation>
    <scope>NUCLEOTIDE SEQUENCE [LARGE SCALE GENOMIC DNA]</scope>
    <source>
        <strain evidence="13 14">LMG 31461</strain>
    </source>
</reference>
<keyword evidence="6 8" id="KW-0807">Transducer</keyword>
<dbReference type="SUPFAM" id="SSF58104">
    <property type="entry name" value="Methyl-accepting chemotaxis protein (MCP) signaling domain"/>
    <property type="match status" value="1"/>
</dbReference>
<keyword evidence="2" id="KW-1003">Cell membrane</keyword>
<dbReference type="Pfam" id="PF00015">
    <property type="entry name" value="MCPsignal"/>
    <property type="match status" value="1"/>
</dbReference>
<evidence type="ECO:0000256" key="2">
    <source>
        <dbReference type="ARBA" id="ARBA00022475"/>
    </source>
</evidence>
<dbReference type="PROSITE" id="PS50111">
    <property type="entry name" value="CHEMOTAXIS_TRANSDUC_2"/>
    <property type="match status" value="1"/>
</dbReference>
<organism evidence="13 14">
    <name type="scientific">Paenibacillus plantarum</name>
    <dbReference type="NCBI Taxonomy" id="2654975"/>
    <lineage>
        <taxon>Bacteria</taxon>
        <taxon>Bacillati</taxon>
        <taxon>Bacillota</taxon>
        <taxon>Bacilli</taxon>
        <taxon>Bacillales</taxon>
        <taxon>Paenibacillaceae</taxon>
        <taxon>Paenibacillus</taxon>
    </lineage>
</organism>
<dbReference type="SMART" id="SM00304">
    <property type="entry name" value="HAMP"/>
    <property type="match status" value="2"/>
</dbReference>
<comment type="caution">
    <text evidence="13">The sequence shown here is derived from an EMBL/GenBank/DDBJ whole genome shotgun (WGS) entry which is preliminary data.</text>
</comment>
<dbReference type="InterPro" id="IPR003660">
    <property type="entry name" value="HAMP_dom"/>
</dbReference>
<evidence type="ECO:0000259" key="12">
    <source>
        <dbReference type="PROSITE" id="PS50885"/>
    </source>
</evidence>
<evidence type="ECO:0000256" key="10">
    <source>
        <dbReference type="SAM" id="Phobius"/>
    </source>
</evidence>
<evidence type="ECO:0000313" key="14">
    <source>
        <dbReference type="Proteomes" id="UP000653578"/>
    </source>
</evidence>
<evidence type="ECO:0000313" key="13">
    <source>
        <dbReference type="EMBL" id="NOU69695.1"/>
    </source>
</evidence>
<dbReference type="SMART" id="SM01049">
    <property type="entry name" value="Cache_2"/>
    <property type="match status" value="1"/>
</dbReference>
<gene>
    <name evidence="13" type="ORF">GC096_37370</name>
</gene>
<accession>A0ABX1XP87</accession>
<proteinExistence type="inferred from homology"/>
<dbReference type="CDD" id="cd11386">
    <property type="entry name" value="MCP_signal"/>
    <property type="match status" value="1"/>
</dbReference>
<comment type="subcellular location">
    <subcellularLocation>
        <location evidence="1">Cell membrane</location>
        <topology evidence="1">Multi-pass membrane protein</topology>
    </subcellularLocation>
</comment>
<dbReference type="PANTHER" id="PTHR32089:SF112">
    <property type="entry name" value="LYSOZYME-LIKE PROTEIN-RELATED"/>
    <property type="match status" value="1"/>
</dbReference>
<dbReference type="PROSITE" id="PS50885">
    <property type="entry name" value="HAMP"/>
    <property type="match status" value="1"/>
</dbReference>
<dbReference type="SMART" id="SM00283">
    <property type="entry name" value="MA"/>
    <property type="match status" value="1"/>
</dbReference>
<keyword evidence="3 10" id="KW-0812">Transmembrane</keyword>
<evidence type="ECO:0000256" key="3">
    <source>
        <dbReference type="ARBA" id="ARBA00022692"/>
    </source>
</evidence>
<dbReference type="PRINTS" id="PR00260">
    <property type="entry name" value="CHEMTRNSDUCR"/>
</dbReference>
<dbReference type="Pfam" id="PF00672">
    <property type="entry name" value="HAMP"/>
    <property type="match status" value="1"/>
</dbReference>
<evidence type="ECO:0000256" key="5">
    <source>
        <dbReference type="ARBA" id="ARBA00023136"/>
    </source>
</evidence>
<evidence type="ECO:0000256" key="4">
    <source>
        <dbReference type="ARBA" id="ARBA00022989"/>
    </source>
</evidence>
<dbReference type="CDD" id="cd06225">
    <property type="entry name" value="HAMP"/>
    <property type="match status" value="1"/>
</dbReference>
<feature type="domain" description="HAMP" evidence="12">
    <location>
        <begin position="240"/>
        <end position="293"/>
    </location>
</feature>
<dbReference type="InterPro" id="IPR033480">
    <property type="entry name" value="sCache_2"/>
</dbReference>
<dbReference type="Pfam" id="PF17200">
    <property type="entry name" value="sCache_2"/>
    <property type="match status" value="1"/>
</dbReference>
<dbReference type="Gene3D" id="6.10.340.10">
    <property type="match status" value="1"/>
</dbReference>
<evidence type="ECO:0000256" key="1">
    <source>
        <dbReference type="ARBA" id="ARBA00004651"/>
    </source>
</evidence>
<name>A0ABX1XP87_9BACL</name>
<feature type="domain" description="Methyl-accepting transducer" evidence="11">
    <location>
        <begin position="312"/>
        <end position="548"/>
    </location>
</feature>
<evidence type="ECO:0000256" key="8">
    <source>
        <dbReference type="PROSITE-ProRule" id="PRU00284"/>
    </source>
</evidence>
<dbReference type="Gene3D" id="1.10.287.950">
    <property type="entry name" value="Methyl-accepting chemotaxis protein"/>
    <property type="match status" value="1"/>
</dbReference>
<dbReference type="PANTHER" id="PTHR32089">
    <property type="entry name" value="METHYL-ACCEPTING CHEMOTAXIS PROTEIN MCPB"/>
    <property type="match status" value="1"/>
</dbReference>
<dbReference type="Proteomes" id="UP000653578">
    <property type="component" value="Unassembled WGS sequence"/>
</dbReference>
<sequence length="600" mass="65551">MLASCSGGEEHMQKVGNISLKWGFTIRKKLLLFCLLLLLIPTLSISIDSYFNAKDETDKLIEKNLENSVKLMVQNINQLNELVKNGQLTMQQAEEDAKLIMLGSKQADGTRPINRNINMGANGYYFVLNDKGDLQAHPSLEGQNIWDKKSSDGVYYIQDMIRQAQIGGGFTFYDWPLPNSDQEALKIAYALKVPDWNWIIVAGSYYQDYNDGQKRMLHATITTLLICLVLGTLGVILFSNHISKPIKKIAAEARKVATGDLTSDALYIKNRDEIGKLASDFTTMRTNLKTLVKQVIHSSDQVSAASETLQSSIDETTQASRNIAESTQRIAAGIETQAMSTEQSSRAMEEMTQGILRIADTSSQAYETSIQSKTEAEYGFGLIEQSISKMQSVEEAVNNISKVMETLNVRSQEISGIVTMMSDIASQTSLLSLNASIEAARAGEQGRGFAVVASEVKKLAEMSKNSSEQINELVSQVQADIASASSSTVYGIDEFQQGMLAIEQTGTAFAKIVETAQGVVSQIQEASAAAEQMSASSEEITASLQELDRIAGQSAKNSETITAATEEQIATIDEIAQSSSSLNHMATALKEMAHQFQIKE</sequence>
<evidence type="ECO:0000256" key="6">
    <source>
        <dbReference type="ARBA" id="ARBA00023224"/>
    </source>
</evidence>
<dbReference type="EMBL" id="WHNY01000093">
    <property type="protein sequence ID" value="NOU69695.1"/>
    <property type="molecule type" value="Genomic_DNA"/>
</dbReference>
<comment type="similarity">
    <text evidence="7">Belongs to the methyl-accepting chemotaxis (MCP) protein family.</text>
</comment>
<feature type="transmembrane region" description="Helical" evidence="10">
    <location>
        <begin position="216"/>
        <end position="238"/>
    </location>
</feature>
<dbReference type="InterPro" id="IPR004090">
    <property type="entry name" value="Chemotax_Me-accpt_rcpt"/>
</dbReference>
<evidence type="ECO:0000259" key="11">
    <source>
        <dbReference type="PROSITE" id="PS50111"/>
    </source>
</evidence>
<protein>
    <submittedName>
        <fullName evidence="13">HAMP domain-containing protein</fullName>
    </submittedName>
</protein>
<evidence type="ECO:0000256" key="9">
    <source>
        <dbReference type="SAM" id="Coils"/>
    </source>
</evidence>
<dbReference type="Gene3D" id="3.30.450.20">
    <property type="entry name" value="PAS domain"/>
    <property type="match status" value="1"/>
</dbReference>
<evidence type="ECO:0000256" key="7">
    <source>
        <dbReference type="ARBA" id="ARBA00029447"/>
    </source>
</evidence>
<keyword evidence="5 10" id="KW-0472">Membrane</keyword>
<keyword evidence="14" id="KW-1185">Reference proteome</keyword>